<evidence type="ECO:0000313" key="2">
    <source>
        <dbReference type="Proteomes" id="UP001162060"/>
    </source>
</evidence>
<gene>
    <name evidence="1" type="ORF">PM001_LOCUS8873</name>
</gene>
<reference evidence="1" key="1">
    <citation type="submission" date="2024-01" db="EMBL/GenBank/DDBJ databases">
        <authorList>
            <person name="Webb A."/>
        </authorList>
    </citation>
    <scope>NUCLEOTIDE SEQUENCE</scope>
    <source>
        <strain evidence="1">Pm1</strain>
    </source>
</reference>
<organism evidence="1 2">
    <name type="scientific">Peronospora matthiolae</name>
    <dbReference type="NCBI Taxonomy" id="2874970"/>
    <lineage>
        <taxon>Eukaryota</taxon>
        <taxon>Sar</taxon>
        <taxon>Stramenopiles</taxon>
        <taxon>Oomycota</taxon>
        <taxon>Peronosporomycetes</taxon>
        <taxon>Peronosporales</taxon>
        <taxon>Peronosporaceae</taxon>
        <taxon>Peronospora</taxon>
    </lineage>
</organism>
<dbReference type="AlphaFoldDB" id="A0AAV1TPG8"/>
<dbReference type="EMBL" id="CAKLBY020000070">
    <property type="protein sequence ID" value="CAK7923723.1"/>
    <property type="molecule type" value="Genomic_DNA"/>
</dbReference>
<accession>A0AAV1TPG8</accession>
<sequence>MVTAASPAFTNIKDLENRGRQAMLQLGLLGQRPLSTMQVLVKQRLDLDLRTVSRIPVTTLLQAHRSDDDEISAARAGGTYGNGVVKTCSCLNRCTVDQVQGAAVLKRLCENDGLKSRRAGRT</sequence>
<name>A0AAV1TPG8_9STRA</name>
<dbReference type="Proteomes" id="UP001162060">
    <property type="component" value="Unassembled WGS sequence"/>
</dbReference>
<evidence type="ECO:0000313" key="1">
    <source>
        <dbReference type="EMBL" id="CAK7923723.1"/>
    </source>
</evidence>
<proteinExistence type="predicted"/>
<comment type="caution">
    <text evidence="1">The sequence shown here is derived from an EMBL/GenBank/DDBJ whole genome shotgun (WGS) entry which is preliminary data.</text>
</comment>
<protein>
    <submittedName>
        <fullName evidence="1">Uncharacterized protein</fullName>
    </submittedName>
</protein>